<organism evidence="1 2">
    <name type="scientific">Cohnella ginsengisoli</name>
    <dbReference type="NCBI Taxonomy" id="425004"/>
    <lineage>
        <taxon>Bacteria</taxon>
        <taxon>Bacillati</taxon>
        <taxon>Bacillota</taxon>
        <taxon>Bacilli</taxon>
        <taxon>Bacillales</taxon>
        <taxon>Paenibacillaceae</taxon>
        <taxon>Cohnella</taxon>
    </lineage>
</organism>
<evidence type="ECO:0000313" key="1">
    <source>
        <dbReference type="EMBL" id="MDG0791951.1"/>
    </source>
</evidence>
<dbReference type="RefSeq" id="WP_277565790.1">
    <property type="nucleotide sequence ID" value="NZ_JAPDHZ010000003.1"/>
</dbReference>
<keyword evidence="2" id="KW-1185">Reference proteome</keyword>
<dbReference type="AlphaFoldDB" id="A0A9X4KHA9"/>
<reference evidence="1 2" key="1">
    <citation type="submission" date="2022-10" db="EMBL/GenBank/DDBJ databases">
        <title>Comparative genomic analysis of Cohnella hashimotonis sp. nov., isolated from the International Space Station.</title>
        <authorList>
            <person name="Simpson A."/>
            <person name="Venkateswaran K."/>
        </authorList>
    </citation>
    <scope>NUCLEOTIDE SEQUENCE [LARGE SCALE GENOMIC DNA]</scope>
    <source>
        <strain evidence="1 2">DSM 18997</strain>
    </source>
</reference>
<dbReference type="EMBL" id="JAPDHZ010000003">
    <property type="protein sequence ID" value="MDG0791951.1"/>
    <property type="molecule type" value="Genomic_DNA"/>
</dbReference>
<gene>
    <name evidence="1" type="ORF">OMP38_14620</name>
</gene>
<name>A0A9X4KHA9_9BACL</name>
<comment type="caution">
    <text evidence="1">The sequence shown here is derived from an EMBL/GenBank/DDBJ whole genome shotgun (WGS) entry which is preliminary data.</text>
</comment>
<protein>
    <submittedName>
        <fullName evidence="1">Uncharacterized protein</fullName>
    </submittedName>
</protein>
<dbReference type="Proteomes" id="UP001153387">
    <property type="component" value="Unassembled WGS sequence"/>
</dbReference>
<proteinExistence type="predicted"/>
<evidence type="ECO:0000313" key="2">
    <source>
        <dbReference type="Proteomes" id="UP001153387"/>
    </source>
</evidence>
<sequence>MKGEAVELRIHPAYDIGTIKVWIACDEGESDEVKRRKAYAKLKRLIESKSYESLIIF</sequence>
<accession>A0A9X4KHA9</accession>